<dbReference type="Proteomes" id="UP000318733">
    <property type="component" value="Unassembled WGS sequence"/>
</dbReference>
<accession>A0A556MT13</accession>
<comment type="caution">
    <text evidence="1">The sequence shown here is derived from an EMBL/GenBank/DDBJ whole genome shotgun (WGS) entry which is preliminary data.</text>
</comment>
<evidence type="ECO:0000313" key="2">
    <source>
        <dbReference type="Proteomes" id="UP000318733"/>
    </source>
</evidence>
<evidence type="ECO:0000313" key="1">
    <source>
        <dbReference type="EMBL" id="TSJ43063.1"/>
    </source>
</evidence>
<keyword evidence="2" id="KW-1185">Reference proteome</keyword>
<reference evidence="1 2" key="1">
    <citation type="submission" date="2019-07" db="EMBL/GenBank/DDBJ databases">
        <authorList>
            <person name="Huq M.A."/>
        </authorList>
    </citation>
    <scope>NUCLEOTIDE SEQUENCE [LARGE SCALE GENOMIC DNA]</scope>
    <source>
        <strain evidence="1 2">MAH-19</strain>
    </source>
</reference>
<protein>
    <submittedName>
        <fullName evidence="1">Uncharacterized protein</fullName>
    </submittedName>
</protein>
<dbReference type="AlphaFoldDB" id="A0A556MT13"/>
<dbReference type="OrthoDB" id="9813917at2"/>
<dbReference type="RefSeq" id="WP_144246628.1">
    <property type="nucleotide sequence ID" value="NZ_VLPK01000001.1"/>
</dbReference>
<gene>
    <name evidence="1" type="ORF">FO440_02405</name>
</gene>
<proteinExistence type="predicted"/>
<sequence length="73" mass="8515">MFELFDKVYFLKIDPELQMERLKSPLRPNPLMGANDNGPVVWGAWLEQMAREKNIPFIDASKTPMQIHEIISQ</sequence>
<name>A0A556MT13_9SPHI</name>
<dbReference type="EMBL" id="VLPK01000001">
    <property type="protein sequence ID" value="TSJ43063.1"/>
    <property type="molecule type" value="Genomic_DNA"/>
</dbReference>
<organism evidence="1 2">
    <name type="scientific">Mucilaginibacter corticis</name>
    <dbReference type="NCBI Taxonomy" id="2597670"/>
    <lineage>
        <taxon>Bacteria</taxon>
        <taxon>Pseudomonadati</taxon>
        <taxon>Bacteroidota</taxon>
        <taxon>Sphingobacteriia</taxon>
        <taxon>Sphingobacteriales</taxon>
        <taxon>Sphingobacteriaceae</taxon>
        <taxon>Mucilaginibacter</taxon>
    </lineage>
</organism>